<dbReference type="PANTHER" id="PTHR35814">
    <property type="match status" value="1"/>
</dbReference>
<dbReference type="SUPFAM" id="SSF161084">
    <property type="entry name" value="MAPEG domain-like"/>
    <property type="match status" value="1"/>
</dbReference>
<keyword evidence="4 5" id="KW-0472">Membrane</keyword>
<gene>
    <name evidence="6" type="ORF">ACFSC0_11200</name>
</gene>
<keyword evidence="3 5" id="KW-1133">Transmembrane helix</keyword>
<dbReference type="PANTHER" id="PTHR35814:SF1">
    <property type="entry name" value="GLUTATHIONE S-TRANSFERASE-RELATED"/>
    <property type="match status" value="1"/>
</dbReference>
<evidence type="ECO:0000256" key="2">
    <source>
        <dbReference type="ARBA" id="ARBA00022692"/>
    </source>
</evidence>
<evidence type="ECO:0000256" key="4">
    <source>
        <dbReference type="ARBA" id="ARBA00023136"/>
    </source>
</evidence>
<dbReference type="Gene3D" id="1.20.120.550">
    <property type="entry name" value="Membrane associated eicosanoid/glutathione metabolism-like domain"/>
    <property type="match status" value="1"/>
</dbReference>
<comment type="subcellular location">
    <subcellularLocation>
        <location evidence="1">Membrane</location>
    </subcellularLocation>
</comment>
<feature type="transmembrane region" description="Helical" evidence="5">
    <location>
        <begin position="111"/>
        <end position="132"/>
    </location>
</feature>
<evidence type="ECO:0000313" key="7">
    <source>
        <dbReference type="Proteomes" id="UP001597237"/>
    </source>
</evidence>
<organism evidence="6 7">
    <name type="scientific">Phenylobacterium terrae</name>
    <dbReference type="NCBI Taxonomy" id="2665495"/>
    <lineage>
        <taxon>Bacteria</taxon>
        <taxon>Pseudomonadati</taxon>
        <taxon>Pseudomonadota</taxon>
        <taxon>Alphaproteobacteria</taxon>
        <taxon>Caulobacterales</taxon>
        <taxon>Caulobacteraceae</taxon>
        <taxon>Phenylobacterium</taxon>
    </lineage>
</organism>
<feature type="transmembrane region" description="Helical" evidence="5">
    <location>
        <begin position="6"/>
        <end position="29"/>
    </location>
</feature>
<name>A0ABW4N1P4_9CAUL</name>
<dbReference type="InterPro" id="IPR023352">
    <property type="entry name" value="MAPEG-like_dom_sf"/>
</dbReference>
<dbReference type="EMBL" id="JBHUEY010000001">
    <property type="protein sequence ID" value="MFD1783961.1"/>
    <property type="molecule type" value="Genomic_DNA"/>
</dbReference>
<protein>
    <submittedName>
        <fullName evidence="6">MAPEG family protein</fullName>
    </submittedName>
</protein>
<dbReference type="InterPro" id="IPR001129">
    <property type="entry name" value="Membr-assoc_MAPEG"/>
</dbReference>
<proteinExistence type="predicted"/>
<keyword evidence="7" id="KW-1185">Reference proteome</keyword>
<accession>A0ABW4N1P4</accession>
<evidence type="ECO:0000256" key="5">
    <source>
        <dbReference type="SAM" id="Phobius"/>
    </source>
</evidence>
<feature type="transmembrane region" description="Helical" evidence="5">
    <location>
        <begin position="65"/>
        <end position="91"/>
    </location>
</feature>
<dbReference type="Pfam" id="PF01124">
    <property type="entry name" value="MAPEG"/>
    <property type="match status" value="1"/>
</dbReference>
<evidence type="ECO:0000256" key="3">
    <source>
        <dbReference type="ARBA" id="ARBA00022989"/>
    </source>
</evidence>
<sequence length="133" mass="13571">MDPGSGPAAAALWTGLHLILLLVLSVLVVRQRQKHHVALGDGGVPELAQAIRAFGNATEYVPTGLVGLGVLALAGAPALAVHLGGAMLFGGRLAHAIGLSRSGETSWPRSIGASVTWLAYVFIASTLLVYAIA</sequence>
<dbReference type="Proteomes" id="UP001597237">
    <property type="component" value="Unassembled WGS sequence"/>
</dbReference>
<reference evidence="7" key="1">
    <citation type="journal article" date="2019" name="Int. J. Syst. Evol. Microbiol.">
        <title>The Global Catalogue of Microorganisms (GCM) 10K type strain sequencing project: providing services to taxonomists for standard genome sequencing and annotation.</title>
        <authorList>
            <consortium name="The Broad Institute Genomics Platform"/>
            <consortium name="The Broad Institute Genome Sequencing Center for Infectious Disease"/>
            <person name="Wu L."/>
            <person name="Ma J."/>
        </authorList>
    </citation>
    <scope>NUCLEOTIDE SEQUENCE [LARGE SCALE GENOMIC DNA]</scope>
    <source>
        <strain evidence="7">DFY28</strain>
    </source>
</reference>
<evidence type="ECO:0000256" key="1">
    <source>
        <dbReference type="ARBA" id="ARBA00004370"/>
    </source>
</evidence>
<dbReference type="RefSeq" id="WP_377282851.1">
    <property type="nucleotide sequence ID" value="NZ_JBHRSI010000008.1"/>
</dbReference>
<evidence type="ECO:0000313" key="6">
    <source>
        <dbReference type="EMBL" id="MFD1783961.1"/>
    </source>
</evidence>
<keyword evidence="2 5" id="KW-0812">Transmembrane</keyword>
<comment type="caution">
    <text evidence="6">The sequence shown here is derived from an EMBL/GenBank/DDBJ whole genome shotgun (WGS) entry which is preliminary data.</text>
</comment>